<keyword evidence="3 4" id="KW-0472">Membrane</keyword>
<proteinExistence type="inferred from homology"/>
<evidence type="ECO:0000313" key="5">
    <source>
        <dbReference type="EMBL" id="KAH3670481.1"/>
    </source>
</evidence>
<dbReference type="OrthoDB" id="161814at2759"/>
<dbReference type="GO" id="GO:0005375">
    <property type="term" value="F:copper ion transmembrane transporter activity"/>
    <property type="evidence" value="ECO:0007669"/>
    <property type="project" value="UniProtKB-UniRule"/>
</dbReference>
<dbReference type="PANTHER" id="PTHR12483">
    <property type="entry name" value="SOLUTE CARRIER FAMILY 31 COPPER TRANSPORTERS"/>
    <property type="match status" value="1"/>
</dbReference>
<dbReference type="GeneID" id="70232964"/>
<keyword evidence="4" id="KW-0186">Copper</keyword>
<reference evidence="5" key="2">
    <citation type="submission" date="2021-01" db="EMBL/GenBank/DDBJ databases">
        <authorList>
            <person name="Schikora-Tamarit M.A."/>
        </authorList>
    </citation>
    <scope>NUCLEOTIDE SEQUENCE</scope>
    <source>
        <strain evidence="5">CBS6075</strain>
    </source>
</reference>
<feature type="transmembrane region" description="Helical" evidence="4">
    <location>
        <begin position="102"/>
        <end position="124"/>
    </location>
</feature>
<evidence type="ECO:0000256" key="2">
    <source>
        <dbReference type="ARBA" id="ARBA00022989"/>
    </source>
</evidence>
<keyword evidence="4" id="KW-0406">Ion transport</keyword>
<protein>
    <recommendedName>
        <fullName evidence="4">Copper transport protein</fullName>
    </recommendedName>
</protein>
<gene>
    <name evidence="5" type="ORF">OGAPHI_000996</name>
</gene>
<name>A0A9P8PEN4_9ASCO</name>
<accession>A0A9P8PEN4</accession>
<keyword evidence="6" id="KW-1185">Reference proteome</keyword>
<keyword evidence="4" id="KW-0813">Transport</keyword>
<dbReference type="InterPro" id="IPR007274">
    <property type="entry name" value="Cop_transporter"/>
</dbReference>
<dbReference type="EMBL" id="JAEUBE010000087">
    <property type="protein sequence ID" value="KAH3670481.1"/>
    <property type="molecule type" value="Genomic_DNA"/>
</dbReference>
<keyword evidence="4" id="KW-0187">Copper transport</keyword>
<dbReference type="Proteomes" id="UP000769157">
    <property type="component" value="Unassembled WGS sequence"/>
</dbReference>
<dbReference type="GO" id="GO:0016020">
    <property type="term" value="C:membrane"/>
    <property type="evidence" value="ECO:0007669"/>
    <property type="project" value="UniProtKB-SubCell"/>
</dbReference>
<evidence type="ECO:0000256" key="3">
    <source>
        <dbReference type="ARBA" id="ARBA00023136"/>
    </source>
</evidence>
<feature type="transmembrane region" description="Helical" evidence="4">
    <location>
        <begin position="51"/>
        <end position="71"/>
    </location>
</feature>
<evidence type="ECO:0000256" key="1">
    <source>
        <dbReference type="ARBA" id="ARBA00022692"/>
    </source>
</evidence>
<organism evidence="5 6">
    <name type="scientific">Ogataea philodendri</name>
    <dbReference type="NCBI Taxonomy" id="1378263"/>
    <lineage>
        <taxon>Eukaryota</taxon>
        <taxon>Fungi</taxon>
        <taxon>Dikarya</taxon>
        <taxon>Ascomycota</taxon>
        <taxon>Saccharomycotina</taxon>
        <taxon>Pichiomycetes</taxon>
        <taxon>Pichiales</taxon>
        <taxon>Pichiaceae</taxon>
        <taxon>Ogataea</taxon>
    </lineage>
</organism>
<evidence type="ECO:0000313" key="6">
    <source>
        <dbReference type="Proteomes" id="UP000769157"/>
    </source>
</evidence>
<evidence type="ECO:0000256" key="4">
    <source>
        <dbReference type="RuleBase" id="RU367022"/>
    </source>
</evidence>
<comment type="similarity">
    <text evidence="4">Belongs to the copper transporter (Ctr) (TC 1.A.56) family. SLC31A subfamily.</text>
</comment>
<dbReference type="RefSeq" id="XP_046063906.1">
    <property type="nucleotide sequence ID" value="XM_046209151.1"/>
</dbReference>
<reference evidence="5" key="1">
    <citation type="journal article" date="2021" name="Open Biol.">
        <title>Shared evolutionary footprints suggest mitochondrial oxidative damage underlies multiple complex I losses in fungi.</title>
        <authorList>
            <person name="Schikora-Tamarit M.A."/>
            <person name="Marcet-Houben M."/>
            <person name="Nosek J."/>
            <person name="Gabaldon T."/>
        </authorList>
    </citation>
    <scope>NUCLEOTIDE SEQUENCE</scope>
    <source>
        <strain evidence="5">CBS6075</strain>
    </source>
</reference>
<keyword evidence="1 4" id="KW-0812">Transmembrane</keyword>
<dbReference type="Pfam" id="PF04145">
    <property type="entry name" value="Ctr"/>
    <property type="match status" value="2"/>
</dbReference>
<sequence>MDHSLHSMDHMDHMDPMDPMDPKPMCKMSMLLNADYKNVCVLSSSWQITSFTSLIFTLIAICLISVGYELLKNWTLRWESRAYKQPAFTGNALTVYKAKSSLLYGLAAFYSLMIMLIFMTYNVWLMGAVVVGSVVGRYFFGFTETGTALPGSVGCH</sequence>
<dbReference type="PANTHER" id="PTHR12483:SF115">
    <property type="entry name" value="COPPER TRANSPORT PROTEIN"/>
    <property type="match status" value="1"/>
</dbReference>
<comment type="caution">
    <text evidence="5">The sequence shown here is derived from an EMBL/GenBank/DDBJ whole genome shotgun (WGS) entry which is preliminary data.</text>
</comment>
<keyword evidence="2 4" id="KW-1133">Transmembrane helix</keyword>
<comment type="subcellular location">
    <subcellularLocation>
        <location evidence="4">Membrane</location>
        <topology evidence="4">Multi-pass membrane protein</topology>
    </subcellularLocation>
</comment>
<dbReference type="AlphaFoldDB" id="A0A9P8PEN4"/>